<dbReference type="InterPro" id="IPR051928">
    <property type="entry name" value="NorD/CobT"/>
</dbReference>
<comment type="caution">
    <text evidence="3">The sequence shown here is derived from an EMBL/GenBank/DDBJ whole genome shotgun (WGS) entry which is preliminary data.</text>
</comment>
<feature type="compositionally biased region" description="Low complexity" evidence="1">
    <location>
        <begin position="335"/>
        <end position="348"/>
    </location>
</feature>
<dbReference type="Gene3D" id="3.40.50.410">
    <property type="entry name" value="von Willebrand factor, type A domain"/>
    <property type="match status" value="1"/>
</dbReference>
<dbReference type="PANTHER" id="PTHR41248:SF1">
    <property type="entry name" value="NORD PROTEIN"/>
    <property type="match status" value="1"/>
</dbReference>
<reference evidence="3" key="1">
    <citation type="submission" date="2018-10" db="EMBL/GenBank/DDBJ databases">
        <title>Schaedlerella arabinophila gen. nov. sp. nov., isolated from the mouse intestinal tract and comparative analysis with the genome of the closely related altered Schaedler flora strain ASF502.</title>
        <authorList>
            <person name="Miyake S."/>
            <person name="Soh M."/>
            <person name="Seedorf H."/>
        </authorList>
    </citation>
    <scope>NUCLEOTIDE SEQUENCE [LARGE SCALE GENOMIC DNA]</scope>
    <source>
        <strain evidence="3">DSM 106076</strain>
    </source>
</reference>
<dbReference type="RefSeq" id="WP_125127287.1">
    <property type="nucleotide sequence ID" value="NZ_RHJS01000002.1"/>
</dbReference>
<sequence length="759" mass="84997">MARVNHKLVKQRLNEKRSKITDRQFFSSRILAGHFEDLAAAQTRRYHYNRRVRVNLYWKPKDPFLAATDNMYIRINSGNPMVTKVRGRENRYQIVCGTFAHELGHVLYTDFLAAQTHTNYLERYKWYPYPPDLKTSADAGKERAFWDYVKTDTKSLEAVQFIAHQISNVIEDGYIENRVLTNFPGTIGYGLEELRKQHFASIPTVTQLIEQEDDGSRHIFESILQVLLSYAKFGEIKYGDEPLSDERIQTVFKLIPDIDSALMSKSGKERLHVVNLILVRCWEYIEEFCEICKKRQADAAAAGSPAGIGETMAEVLKSIAGGSEMGEGSSTPVPEASGSSETSATAGARAKTQEDAEESNKEEEPKEEDGSSPQTETENEENPSESGEAEPETQEESEGSVGGSGANSGKQETTESEGGRIPYQQTESLSEPLGGTTEKNESYEREHYDRAAADIERMLDKMAERAACEQLENERIQELNDVAQNISYGNIHAGVSIRINRISSVDEELTDQYDMISAPLINISRQLQKSLVKQLRENRRGGKQTGLIMGRRLDAHALCRNDGKVFYKNSLPNEIPELAVGLLLDESGSMCSCDRIAYARASAIILYDFCQSLDIPVMVYGHSTGYDTVELYSYAEFEGFDHDDKYRLMDISARGSNRDGAALRFVAEQLSKRPEAVKILMLVSDGQPADSGYGGSAAEEDLRGIKQEYQRKGILFVAAAIGSDKENIERIYGDSFLDITDLNQLPTKLTSVVKRHIRV</sequence>
<feature type="compositionally biased region" description="Basic and acidic residues" evidence="1">
    <location>
        <begin position="351"/>
        <end position="364"/>
    </location>
</feature>
<evidence type="ECO:0000259" key="2">
    <source>
        <dbReference type="PROSITE" id="PS50234"/>
    </source>
</evidence>
<dbReference type="SMART" id="SM00327">
    <property type="entry name" value="VWA"/>
    <property type="match status" value="1"/>
</dbReference>
<protein>
    <submittedName>
        <fullName evidence="3">Nitric oxide reductase activation protein NorD</fullName>
    </submittedName>
</protein>
<dbReference type="EMBL" id="RHJS01000002">
    <property type="protein sequence ID" value="RRK31656.1"/>
    <property type="molecule type" value="Genomic_DNA"/>
</dbReference>
<proteinExistence type="predicted"/>
<feature type="compositionally biased region" description="Acidic residues" evidence="1">
    <location>
        <begin position="377"/>
        <end position="398"/>
    </location>
</feature>
<gene>
    <name evidence="3" type="ORF">EBB54_09995</name>
</gene>
<dbReference type="Proteomes" id="UP000274920">
    <property type="component" value="Unassembled WGS sequence"/>
</dbReference>
<dbReference type="InterPro" id="IPR025861">
    <property type="entry name" value="CobT_VWA_dom"/>
</dbReference>
<dbReference type="InterPro" id="IPR002035">
    <property type="entry name" value="VWF_A"/>
</dbReference>
<feature type="region of interest" description="Disordered" evidence="1">
    <location>
        <begin position="322"/>
        <end position="446"/>
    </location>
</feature>
<dbReference type="Pfam" id="PF11775">
    <property type="entry name" value="CobT_C"/>
    <property type="match status" value="1"/>
</dbReference>
<evidence type="ECO:0000313" key="4">
    <source>
        <dbReference type="Proteomes" id="UP000274920"/>
    </source>
</evidence>
<evidence type="ECO:0000256" key="1">
    <source>
        <dbReference type="SAM" id="MobiDB-lite"/>
    </source>
</evidence>
<evidence type="ECO:0000313" key="3">
    <source>
        <dbReference type="EMBL" id="RRK31656.1"/>
    </source>
</evidence>
<dbReference type="PANTHER" id="PTHR41248">
    <property type="entry name" value="NORD PROTEIN"/>
    <property type="match status" value="1"/>
</dbReference>
<keyword evidence="4" id="KW-1185">Reference proteome</keyword>
<dbReference type="PROSITE" id="PS50234">
    <property type="entry name" value="VWFA"/>
    <property type="match status" value="1"/>
</dbReference>
<dbReference type="InterPro" id="IPR036465">
    <property type="entry name" value="vWFA_dom_sf"/>
</dbReference>
<organism evidence="3 4">
    <name type="scientific">Schaedlerella arabinosiphila</name>
    <dbReference type="NCBI Taxonomy" id="2044587"/>
    <lineage>
        <taxon>Bacteria</taxon>
        <taxon>Bacillati</taxon>
        <taxon>Bacillota</taxon>
        <taxon>Clostridia</taxon>
        <taxon>Lachnospirales</taxon>
        <taxon>Lachnospiraceae</taxon>
        <taxon>Schaedlerella</taxon>
    </lineage>
</organism>
<feature type="domain" description="VWFA" evidence="2">
    <location>
        <begin position="579"/>
        <end position="759"/>
    </location>
</feature>
<name>A0A3R8R3Z4_9FIRM</name>
<dbReference type="SUPFAM" id="SSF53300">
    <property type="entry name" value="vWA-like"/>
    <property type="match status" value="1"/>
</dbReference>
<dbReference type="CDD" id="cd01454">
    <property type="entry name" value="vWA_norD_type"/>
    <property type="match status" value="1"/>
</dbReference>
<dbReference type="AlphaFoldDB" id="A0A3R8R3Z4"/>
<accession>A0A3R8R3Z4</accession>